<organism evidence="3 4">
    <name type="scientific">Carboxydocella sporoproducens DSM 16521</name>
    <dbReference type="NCBI Taxonomy" id="1121270"/>
    <lineage>
        <taxon>Bacteria</taxon>
        <taxon>Bacillati</taxon>
        <taxon>Bacillota</taxon>
        <taxon>Clostridia</taxon>
        <taxon>Eubacteriales</taxon>
        <taxon>Clostridiales Family XVI. Incertae Sedis</taxon>
        <taxon>Carboxydocella</taxon>
    </lineage>
</organism>
<gene>
    <name evidence="3" type="ORF">SAMN02745885_01759</name>
</gene>
<name>A0A1T4QPV7_9FIRM</name>
<dbReference type="AlphaFoldDB" id="A0A1T4QPV7"/>
<accession>A0A1T4QPV7</accession>
<comment type="similarity">
    <text evidence="2">Belongs to the UPF0291 family.</text>
</comment>
<dbReference type="GO" id="GO:0005737">
    <property type="term" value="C:cytoplasm"/>
    <property type="evidence" value="ECO:0007669"/>
    <property type="project" value="UniProtKB-SubCell"/>
</dbReference>
<dbReference type="EMBL" id="FUXM01000020">
    <property type="protein sequence ID" value="SKA05789.1"/>
    <property type="molecule type" value="Genomic_DNA"/>
</dbReference>
<dbReference type="Pfam" id="PF05979">
    <property type="entry name" value="DUF896"/>
    <property type="match status" value="1"/>
</dbReference>
<evidence type="ECO:0000313" key="3">
    <source>
        <dbReference type="EMBL" id="SKA05789.1"/>
    </source>
</evidence>
<dbReference type="OrthoDB" id="390105at2"/>
<proteinExistence type="inferred from homology"/>
<keyword evidence="1 2" id="KW-0963">Cytoplasm</keyword>
<dbReference type="RefSeq" id="WP_078665799.1">
    <property type="nucleotide sequence ID" value="NZ_FUXM01000020.1"/>
</dbReference>
<evidence type="ECO:0000256" key="1">
    <source>
        <dbReference type="ARBA" id="ARBA00022490"/>
    </source>
</evidence>
<protein>
    <recommendedName>
        <fullName evidence="2">UPF0291 protein SAMN02745885_01759</fullName>
    </recommendedName>
</protein>
<dbReference type="SUPFAM" id="SSF158221">
    <property type="entry name" value="YnzC-like"/>
    <property type="match status" value="1"/>
</dbReference>
<evidence type="ECO:0000256" key="2">
    <source>
        <dbReference type="HAMAP-Rule" id="MF_01103"/>
    </source>
</evidence>
<dbReference type="PANTHER" id="PTHR37300">
    <property type="entry name" value="UPF0291 PROTEIN CBO2609/CLC_2481"/>
    <property type="match status" value="1"/>
</dbReference>
<dbReference type="PANTHER" id="PTHR37300:SF1">
    <property type="entry name" value="UPF0291 PROTEIN YNZC"/>
    <property type="match status" value="1"/>
</dbReference>
<dbReference type="InterPro" id="IPR009242">
    <property type="entry name" value="DUF896"/>
</dbReference>
<evidence type="ECO:0000313" key="4">
    <source>
        <dbReference type="Proteomes" id="UP000189933"/>
    </source>
</evidence>
<keyword evidence="4" id="KW-1185">Reference proteome</keyword>
<dbReference type="Gene3D" id="1.10.287.540">
    <property type="entry name" value="Helix hairpin bin"/>
    <property type="match status" value="1"/>
</dbReference>
<dbReference type="HAMAP" id="MF_01103">
    <property type="entry name" value="UPF0291"/>
    <property type="match status" value="1"/>
</dbReference>
<dbReference type="Proteomes" id="UP000189933">
    <property type="component" value="Unassembled WGS sequence"/>
</dbReference>
<sequence length="77" mass="9055">MITRELIDRINELARKQRQAGLTPAEKEEQAILRRQYIENIKAQVKQTLESIEFVEELPEMEFSCSCGCQGKHHHHH</sequence>
<comment type="subcellular location">
    <subcellularLocation>
        <location evidence="2">Cytoplasm</location>
    </subcellularLocation>
</comment>
<reference evidence="4" key="1">
    <citation type="submission" date="2017-02" db="EMBL/GenBank/DDBJ databases">
        <authorList>
            <person name="Varghese N."/>
            <person name="Submissions S."/>
        </authorList>
    </citation>
    <scope>NUCLEOTIDE SEQUENCE [LARGE SCALE GENOMIC DNA]</scope>
    <source>
        <strain evidence="4">DSM 16521</strain>
    </source>
</reference>